<feature type="transmembrane region" description="Helical" evidence="5">
    <location>
        <begin position="170"/>
        <end position="192"/>
    </location>
</feature>
<gene>
    <name evidence="7" type="ORF">Vau01_049630</name>
</gene>
<accession>A0A8J4E2X4</accession>
<sequence>MTGVVRLVAGREISARTGSKVYRISGVIMVLAVVGAVVAANLIGAGGTDSTVGFTPSVAHLAEPFRSVASSVGETVTTSAVDETAGERRVHDGELDALVTGTPAALRVVVKEDLPEDLRVALTVLARRIALDEQIARVGGDPVAVNNAVDSVTFAVRTLDPPREHEGARLLLAFAVSFLVYMAIMIYGQLVTQGVVEEKTSRIVEILLATIRPWQLMAGKVLGIGLVGLAQLAAVLAAGLATGYATDSVTFPSGLAGGTALWAVVWFLLGYVVYALVFAALGALVSRQEDVGGVTAPAVLLIALPYLAGVFVLPSDPDNGFVAVLSLVPFFAPILMPMRSALGVAPVWQVAVSIGLTLLLIVGLVWLAGRIYRNAVLRTGGRVKVVDALRTE</sequence>
<feature type="transmembrane region" description="Helical" evidence="5">
    <location>
        <begin position="348"/>
        <end position="368"/>
    </location>
</feature>
<comment type="subcellular location">
    <subcellularLocation>
        <location evidence="1">Membrane</location>
        <topology evidence="1">Multi-pass membrane protein</topology>
    </subcellularLocation>
</comment>
<dbReference type="EMBL" id="BOPG01000031">
    <property type="protein sequence ID" value="GIJ57447.1"/>
    <property type="molecule type" value="Genomic_DNA"/>
</dbReference>
<reference evidence="7" key="1">
    <citation type="submission" date="2021-01" db="EMBL/GenBank/DDBJ databases">
        <title>Whole genome shotgun sequence of Virgisporangium aurantiacum NBRC 16421.</title>
        <authorList>
            <person name="Komaki H."/>
            <person name="Tamura T."/>
        </authorList>
    </citation>
    <scope>NUCLEOTIDE SEQUENCE</scope>
    <source>
        <strain evidence="7">NBRC 16421</strain>
    </source>
</reference>
<feature type="transmembrane region" description="Helical" evidence="5">
    <location>
        <begin position="261"/>
        <end position="284"/>
    </location>
</feature>
<feature type="transmembrane region" description="Helical" evidence="5">
    <location>
        <begin position="221"/>
        <end position="241"/>
    </location>
</feature>
<feature type="transmembrane region" description="Helical" evidence="5">
    <location>
        <begin position="291"/>
        <end position="313"/>
    </location>
</feature>
<keyword evidence="4 5" id="KW-0472">Membrane</keyword>
<proteinExistence type="predicted"/>
<keyword evidence="3 5" id="KW-1133">Transmembrane helix</keyword>
<evidence type="ECO:0000313" key="8">
    <source>
        <dbReference type="Proteomes" id="UP000612585"/>
    </source>
</evidence>
<dbReference type="RefSeq" id="WP_203996783.1">
    <property type="nucleotide sequence ID" value="NZ_BOPG01000031.1"/>
</dbReference>
<evidence type="ECO:0000256" key="2">
    <source>
        <dbReference type="ARBA" id="ARBA00022692"/>
    </source>
</evidence>
<keyword evidence="8" id="KW-1185">Reference proteome</keyword>
<evidence type="ECO:0000256" key="4">
    <source>
        <dbReference type="ARBA" id="ARBA00023136"/>
    </source>
</evidence>
<dbReference type="GO" id="GO:0140359">
    <property type="term" value="F:ABC-type transporter activity"/>
    <property type="evidence" value="ECO:0007669"/>
    <property type="project" value="InterPro"/>
</dbReference>
<organism evidence="7 8">
    <name type="scientific">Virgisporangium aurantiacum</name>
    <dbReference type="NCBI Taxonomy" id="175570"/>
    <lineage>
        <taxon>Bacteria</taxon>
        <taxon>Bacillati</taxon>
        <taxon>Actinomycetota</taxon>
        <taxon>Actinomycetes</taxon>
        <taxon>Micromonosporales</taxon>
        <taxon>Micromonosporaceae</taxon>
        <taxon>Virgisporangium</taxon>
    </lineage>
</organism>
<dbReference type="PANTHER" id="PTHR43471">
    <property type="entry name" value="ABC TRANSPORTER PERMEASE"/>
    <property type="match status" value="1"/>
</dbReference>
<dbReference type="GO" id="GO:0016020">
    <property type="term" value="C:membrane"/>
    <property type="evidence" value="ECO:0007669"/>
    <property type="project" value="UniProtKB-SubCell"/>
</dbReference>
<evidence type="ECO:0000256" key="3">
    <source>
        <dbReference type="ARBA" id="ARBA00022989"/>
    </source>
</evidence>
<feature type="domain" description="ABC-2 type transporter transmembrane" evidence="6">
    <location>
        <begin position="77"/>
        <end position="368"/>
    </location>
</feature>
<comment type="caution">
    <text evidence="7">The sequence shown here is derived from an EMBL/GenBank/DDBJ whole genome shotgun (WGS) entry which is preliminary data.</text>
</comment>
<name>A0A8J4E2X4_9ACTN</name>
<dbReference type="AlphaFoldDB" id="A0A8J4E2X4"/>
<keyword evidence="2 5" id="KW-0812">Transmembrane</keyword>
<evidence type="ECO:0000259" key="6">
    <source>
        <dbReference type="Pfam" id="PF12698"/>
    </source>
</evidence>
<evidence type="ECO:0000256" key="1">
    <source>
        <dbReference type="ARBA" id="ARBA00004141"/>
    </source>
</evidence>
<feature type="transmembrane region" description="Helical" evidence="5">
    <location>
        <begin position="21"/>
        <end position="43"/>
    </location>
</feature>
<evidence type="ECO:0000313" key="7">
    <source>
        <dbReference type="EMBL" id="GIJ57447.1"/>
    </source>
</evidence>
<protein>
    <submittedName>
        <fullName evidence="7">ABC transporter permease</fullName>
    </submittedName>
</protein>
<dbReference type="Pfam" id="PF12698">
    <property type="entry name" value="ABC2_membrane_3"/>
    <property type="match status" value="1"/>
</dbReference>
<dbReference type="InterPro" id="IPR013525">
    <property type="entry name" value="ABC2_TM"/>
</dbReference>
<evidence type="ECO:0000256" key="5">
    <source>
        <dbReference type="SAM" id="Phobius"/>
    </source>
</evidence>
<dbReference type="Proteomes" id="UP000612585">
    <property type="component" value="Unassembled WGS sequence"/>
</dbReference>